<accession>A0AAD3DDM5</accession>
<dbReference type="EMBL" id="BMAR01000001">
    <property type="protein sequence ID" value="GFR39825.1"/>
    <property type="molecule type" value="Genomic_DNA"/>
</dbReference>
<dbReference type="PANTHER" id="PTHR44216:SF3">
    <property type="entry name" value="PROTEIN O-MANNOSYL-TRANSFERASE TMTC2"/>
    <property type="match status" value="1"/>
</dbReference>
<dbReference type="AlphaFoldDB" id="A0AAD3DDM5"/>
<name>A0AAD3DDM5_9CHLO</name>
<reference evidence="1 2" key="1">
    <citation type="journal article" date="2021" name="Sci. Rep.">
        <title>Genome sequencing of the multicellular alga Astrephomene provides insights into convergent evolution of germ-soma differentiation.</title>
        <authorList>
            <person name="Yamashita S."/>
            <person name="Yamamoto K."/>
            <person name="Matsuzaki R."/>
            <person name="Suzuki S."/>
            <person name="Yamaguchi H."/>
            <person name="Hirooka S."/>
            <person name="Minakuchi Y."/>
            <person name="Miyagishima S."/>
            <person name="Kawachi M."/>
            <person name="Toyoda A."/>
            <person name="Nozaki H."/>
        </authorList>
    </citation>
    <scope>NUCLEOTIDE SEQUENCE [LARGE SCALE GENOMIC DNA]</scope>
    <source>
        <strain evidence="1 2">NIES-4017</strain>
    </source>
</reference>
<organism evidence="1 2">
    <name type="scientific">Astrephomene gubernaculifera</name>
    <dbReference type="NCBI Taxonomy" id="47775"/>
    <lineage>
        <taxon>Eukaryota</taxon>
        <taxon>Viridiplantae</taxon>
        <taxon>Chlorophyta</taxon>
        <taxon>core chlorophytes</taxon>
        <taxon>Chlorophyceae</taxon>
        <taxon>CS clade</taxon>
        <taxon>Chlamydomonadales</taxon>
        <taxon>Astrephomenaceae</taxon>
        <taxon>Astrephomene</taxon>
    </lineage>
</organism>
<comment type="caution">
    <text evidence="1">The sequence shown here is derived from an EMBL/GenBank/DDBJ whole genome shotgun (WGS) entry which is preliminary data.</text>
</comment>
<evidence type="ECO:0000313" key="2">
    <source>
        <dbReference type="Proteomes" id="UP001054857"/>
    </source>
</evidence>
<proteinExistence type="predicted"/>
<keyword evidence="2" id="KW-1185">Reference proteome</keyword>
<dbReference type="PANTHER" id="PTHR44216">
    <property type="entry name" value="PROTEIN O-MANNOSYL-TRANSFERASE TMTC2"/>
    <property type="match status" value="1"/>
</dbReference>
<gene>
    <name evidence="1" type="ORF">Agub_g318</name>
</gene>
<dbReference type="GO" id="GO:0005789">
    <property type="term" value="C:endoplasmic reticulum membrane"/>
    <property type="evidence" value="ECO:0007669"/>
    <property type="project" value="TreeGrafter"/>
</dbReference>
<dbReference type="GO" id="GO:0000030">
    <property type="term" value="F:mannosyltransferase activity"/>
    <property type="evidence" value="ECO:0007669"/>
    <property type="project" value="TreeGrafter"/>
</dbReference>
<sequence>VELRGCSVQRERGDQERRCRQRQQGQVQQRRQGKMQQLEQAPLLSVPFSSPSCCSCCSCCPLWGARWRLAVLCGLTVGPFLPAANLFFYVGTFIGERLLYLPSVGFCLLLGERLGWVLGGRRVEEEEEEGQRYAG</sequence>
<evidence type="ECO:0000313" key="1">
    <source>
        <dbReference type="EMBL" id="GFR39825.1"/>
    </source>
</evidence>
<dbReference type="GO" id="GO:0035269">
    <property type="term" value="P:protein O-linked glycosylation via mannose"/>
    <property type="evidence" value="ECO:0007669"/>
    <property type="project" value="TreeGrafter"/>
</dbReference>
<dbReference type="Proteomes" id="UP001054857">
    <property type="component" value="Unassembled WGS sequence"/>
</dbReference>
<feature type="non-terminal residue" evidence="1">
    <location>
        <position position="1"/>
    </location>
</feature>
<dbReference type="InterPro" id="IPR052384">
    <property type="entry name" value="TMTC_O-mannosyltransferase"/>
</dbReference>
<feature type="non-terminal residue" evidence="1">
    <location>
        <position position="135"/>
    </location>
</feature>
<protein>
    <submittedName>
        <fullName evidence="1">Uncharacterized protein</fullName>
    </submittedName>
</protein>